<accession>A0A401TTG1</accession>
<proteinExistence type="predicted"/>
<sequence length="140" mass="14923">CGRQSPATPLHCSAARREPRLFPLSSPPALAIPLSAQPHVVSPAPSPSPRRLDTNPLTAQPQAMSSAPPLGRQAAPPIPPTTQPHDRVPSLPNDLPRRRIAPPFPLRRLRGGGPAPQTSLRRTVAAPPDFALDRLRVRGA</sequence>
<evidence type="ECO:0000256" key="1">
    <source>
        <dbReference type="SAM" id="MobiDB-lite"/>
    </source>
</evidence>
<feature type="compositionally biased region" description="Polar residues" evidence="1">
    <location>
        <begin position="55"/>
        <end position="65"/>
    </location>
</feature>
<gene>
    <name evidence="2" type="ORF">chiPu_0030133</name>
</gene>
<name>A0A401TTG1_CHIPU</name>
<feature type="compositionally biased region" description="Low complexity" evidence="1">
    <location>
        <begin position="23"/>
        <end position="43"/>
    </location>
</feature>
<dbReference type="EMBL" id="BEZZ01175428">
    <property type="protein sequence ID" value="GCC45917.1"/>
    <property type="molecule type" value="Genomic_DNA"/>
</dbReference>
<feature type="non-terminal residue" evidence="2">
    <location>
        <position position="1"/>
    </location>
</feature>
<protein>
    <submittedName>
        <fullName evidence="2">Uncharacterized protein</fullName>
    </submittedName>
</protein>
<reference evidence="2 3" key="1">
    <citation type="journal article" date="2018" name="Nat. Ecol. Evol.">
        <title>Shark genomes provide insights into elasmobranch evolution and the origin of vertebrates.</title>
        <authorList>
            <person name="Hara Y"/>
            <person name="Yamaguchi K"/>
            <person name="Onimaru K"/>
            <person name="Kadota M"/>
            <person name="Koyanagi M"/>
            <person name="Keeley SD"/>
            <person name="Tatsumi K"/>
            <person name="Tanaka K"/>
            <person name="Motone F"/>
            <person name="Kageyama Y"/>
            <person name="Nozu R"/>
            <person name="Adachi N"/>
            <person name="Nishimura O"/>
            <person name="Nakagawa R"/>
            <person name="Tanegashima C"/>
            <person name="Kiyatake I"/>
            <person name="Matsumoto R"/>
            <person name="Murakumo K"/>
            <person name="Nishida K"/>
            <person name="Terakita A"/>
            <person name="Kuratani S"/>
            <person name="Sato K"/>
            <person name="Hyodo S Kuraku.S."/>
        </authorList>
    </citation>
    <scope>NUCLEOTIDE SEQUENCE [LARGE SCALE GENOMIC DNA]</scope>
</reference>
<evidence type="ECO:0000313" key="2">
    <source>
        <dbReference type="EMBL" id="GCC45917.1"/>
    </source>
</evidence>
<evidence type="ECO:0000313" key="3">
    <source>
        <dbReference type="Proteomes" id="UP000287033"/>
    </source>
</evidence>
<feature type="region of interest" description="Disordered" evidence="1">
    <location>
        <begin position="1"/>
        <end position="127"/>
    </location>
</feature>
<comment type="caution">
    <text evidence="2">The sequence shown here is derived from an EMBL/GenBank/DDBJ whole genome shotgun (WGS) entry which is preliminary data.</text>
</comment>
<organism evidence="2 3">
    <name type="scientific">Chiloscyllium punctatum</name>
    <name type="common">Brownbanded bambooshark</name>
    <name type="synonym">Hemiscyllium punctatum</name>
    <dbReference type="NCBI Taxonomy" id="137246"/>
    <lineage>
        <taxon>Eukaryota</taxon>
        <taxon>Metazoa</taxon>
        <taxon>Chordata</taxon>
        <taxon>Craniata</taxon>
        <taxon>Vertebrata</taxon>
        <taxon>Chondrichthyes</taxon>
        <taxon>Elasmobranchii</taxon>
        <taxon>Galeomorphii</taxon>
        <taxon>Galeoidea</taxon>
        <taxon>Orectolobiformes</taxon>
        <taxon>Hemiscylliidae</taxon>
        <taxon>Chiloscyllium</taxon>
    </lineage>
</organism>
<keyword evidence="3" id="KW-1185">Reference proteome</keyword>
<dbReference type="AlphaFoldDB" id="A0A401TTG1"/>
<dbReference type="Proteomes" id="UP000287033">
    <property type="component" value="Unassembled WGS sequence"/>
</dbReference>